<dbReference type="AlphaFoldDB" id="G4NVJ0"/>
<gene>
    <name evidence="1" type="ordered locus">GYO_1705</name>
</gene>
<dbReference type="Proteomes" id="UP000002651">
    <property type="component" value="Chromosome"/>
</dbReference>
<accession>G4NVJ0</accession>
<sequence>MFCKSLAFSVLARETIHFHSLTISFCRKLSRYLALEHFL</sequence>
<organism evidence="1 2">
    <name type="scientific">Bacillus spizizenii (strain DSM 15029 / JCM 12233 / NBRC 101239 / NRRL B-23049 / TU-B-10)</name>
    <name type="common">Bacillus subtilis subsp. spizizenii</name>
    <dbReference type="NCBI Taxonomy" id="1052585"/>
    <lineage>
        <taxon>Bacteria</taxon>
        <taxon>Bacillati</taxon>
        <taxon>Bacillota</taxon>
        <taxon>Bacilli</taxon>
        <taxon>Bacillales</taxon>
        <taxon>Bacillaceae</taxon>
        <taxon>Bacillus</taxon>
    </lineage>
</organism>
<name>G4NVJ0_BACS4</name>
<evidence type="ECO:0000313" key="1">
    <source>
        <dbReference type="EMBL" id="AEP86348.1"/>
    </source>
</evidence>
<dbReference type="STRING" id="1052585.GYO_1705"/>
<dbReference type="HOGENOM" id="CLU_3304983_0_0_9"/>
<keyword evidence="2" id="KW-1185">Reference proteome</keyword>
<protein>
    <submittedName>
        <fullName evidence="1">Uncharacterized protein</fullName>
    </submittedName>
</protein>
<evidence type="ECO:0000313" key="2">
    <source>
        <dbReference type="Proteomes" id="UP000002651"/>
    </source>
</evidence>
<proteinExistence type="predicted"/>
<reference evidence="1 2" key="1">
    <citation type="journal article" date="2012" name="J. Bacteriol.">
        <title>Whole-genome sequences of Bacillus subtilis and close relatives.</title>
        <authorList>
            <person name="Earl A.M."/>
            <person name="Eppinger M."/>
            <person name="Fricke W.F."/>
            <person name="Rosovitz M.J."/>
            <person name="Rasko D.A."/>
            <person name="Daugherty S."/>
            <person name="Losick R."/>
            <person name="Kolter R."/>
            <person name="Ravel J."/>
        </authorList>
    </citation>
    <scope>NUCLEOTIDE SEQUENCE [LARGE SCALE GENOMIC DNA]</scope>
    <source>
        <strain evidence="2">DSM 15029 / JCM 12233 / NBRC 101239 / NRRL B-23049 / TU-B-10</strain>
    </source>
</reference>
<dbReference type="EMBL" id="CP002905">
    <property type="protein sequence ID" value="AEP86348.1"/>
    <property type="molecule type" value="Genomic_DNA"/>
</dbReference>
<dbReference type="KEGG" id="bst:GYO_1705"/>